<evidence type="ECO:0000313" key="1">
    <source>
        <dbReference type="EMBL" id="KKK89192.1"/>
    </source>
</evidence>
<protein>
    <submittedName>
        <fullName evidence="1">Uncharacterized protein</fullName>
    </submittedName>
</protein>
<accession>A0A0F8Z5X5</accession>
<comment type="caution">
    <text evidence="1">The sequence shown here is derived from an EMBL/GenBank/DDBJ whole genome shotgun (WGS) entry which is preliminary data.</text>
</comment>
<reference evidence="1" key="1">
    <citation type="journal article" date="2015" name="Nature">
        <title>Complex archaea that bridge the gap between prokaryotes and eukaryotes.</title>
        <authorList>
            <person name="Spang A."/>
            <person name="Saw J.H."/>
            <person name="Jorgensen S.L."/>
            <person name="Zaremba-Niedzwiedzka K."/>
            <person name="Martijn J."/>
            <person name="Lind A.E."/>
            <person name="van Eijk R."/>
            <person name="Schleper C."/>
            <person name="Guy L."/>
            <person name="Ettema T.J."/>
        </authorList>
    </citation>
    <scope>NUCLEOTIDE SEQUENCE</scope>
</reference>
<proteinExistence type="predicted"/>
<sequence>MKKQTWAQWVRACVKDPSSPSELEKGSLAALTGQDVLALDAIAACWALYAGDLDARTGALAAVRALLPAMLPENRWIARELIPFALNWEDRESLWPLVQSPTARYGRAAQETAVVGVEGRVNPETGAGVDALARQLTEKLGRAGQLPPKAQAEFDARERS</sequence>
<dbReference type="AlphaFoldDB" id="A0A0F8Z5X5"/>
<name>A0A0F8Z5X5_9ZZZZ</name>
<gene>
    <name evidence="1" type="ORF">LCGC14_2735570</name>
</gene>
<dbReference type="EMBL" id="LAZR01049630">
    <property type="protein sequence ID" value="KKK89192.1"/>
    <property type="molecule type" value="Genomic_DNA"/>
</dbReference>
<organism evidence="1">
    <name type="scientific">marine sediment metagenome</name>
    <dbReference type="NCBI Taxonomy" id="412755"/>
    <lineage>
        <taxon>unclassified sequences</taxon>
        <taxon>metagenomes</taxon>
        <taxon>ecological metagenomes</taxon>
    </lineage>
</organism>